<dbReference type="PANTHER" id="PTHR35866:SF1">
    <property type="entry name" value="YKGJ FAMILY CYSTEINE CLUSTER PROTEIN"/>
    <property type="match status" value="1"/>
</dbReference>
<reference evidence="2" key="1">
    <citation type="submission" date="2023-06" db="EMBL/GenBank/DDBJ databases">
        <title>Identification and characterization of horizontal gene transfer across gut microbiota members of farm animals based on homology search.</title>
        <authorList>
            <person name="Zeman M."/>
            <person name="Kubasova T."/>
            <person name="Jahodarova E."/>
            <person name="Nykrynova M."/>
            <person name="Rychlik I."/>
        </authorList>
    </citation>
    <scope>NUCLEOTIDE SEQUENCE [LARGE SCALE GENOMIC DNA]</scope>
    <source>
        <strain evidence="2">ET340</strain>
    </source>
</reference>
<evidence type="ECO:0000313" key="1">
    <source>
        <dbReference type="EMBL" id="MDM8202045.1"/>
    </source>
</evidence>
<protein>
    <submittedName>
        <fullName evidence="1">YkgJ family cysteine cluster protein</fullName>
    </submittedName>
</protein>
<comment type="caution">
    <text evidence="1">The sequence shown here is derived from an EMBL/GenBank/DDBJ whole genome shotgun (WGS) entry which is preliminary data.</text>
</comment>
<sequence length="244" mass="28039">MDNRLKYIGEHLDEMLIGPDEKFRFHCTQCGKCCINREDILLNPKDLYNIAATLSISQEEAVKQYCETYMGGTSRLPIVRLRPQGSIKRCPLLKDRKCMVHKAKPTVCAMYPLGRCLAISQDTMSRIETAELKPQFILNEVDCGDNAEEHTVREWLESFGIPVEDQYYIRWQRIAMLASKIIKSVEGSWTPNGLNMLLTLIFNMLYLGYDMDKEFEPQFEERSEELRTILVKIVSGTGGAENAR</sequence>
<organism evidence="1 2">
    <name type="scientific">Allofournierella massiliensis</name>
    <dbReference type="NCBI Taxonomy" id="1650663"/>
    <lineage>
        <taxon>Bacteria</taxon>
        <taxon>Bacillati</taxon>
        <taxon>Bacillota</taxon>
        <taxon>Clostridia</taxon>
        <taxon>Eubacteriales</taxon>
        <taxon>Oscillospiraceae</taxon>
        <taxon>Allofournierella</taxon>
    </lineage>
</organism>
<dbReference type="EMBL" id="JAUDCL010000025">
    <property type="protein sequence ID" value="MDM8202045.1"/>
    <property type="molecule type" value="Genomic_DNA"/>
</dbReference>
<reference evidence="1 2" key="2">
    <citation type="submission" date="2023-06" db="EMBL/GenBank/DDBJ databases">
        <title>Identification and characterization of horizontal gene transfer across gut microbiota members of farm animals based on homology search.</title>
        <authorList>
            <person name="Schwarzerova J."/>
            <person name="Nykrynova M."/>
            <person name="Jureckova K."/>
            <person name="Cejkova D."/>
            <person name="Rychlik I."/>
        </authorList>
    </citation>
    <scope>NUCLEOTIDE SEQUENCE [LARGE SCALE GENOMIC DNA]</scope>
    <source>
        <strain evidence="1 2">ET340</strain>
    </source>
</reference>
<reference evidence="1 2" key="3">
    <citation type="submission" date="2023-06" db="EMBL/GenBank/DDBJ databases">
        <authorList>
            <person name="Zeman M."/>
            <person name="Kubasova T."/>
            <person name="Jahodarova E."/>
            <person name="Nykrynova M."/>
            <person name="Rychlik I."/>
        </authorList>
    </citation>
    <scope>NUCLEOTIDE SEQUENCE [LARGE SCALE GENOMIC DNA]</scope>
    <source>
        <strain evidence="1 2">ET340</strain>
    </source>
</reference>
<keyword evidence="2" id="KW-1185">Reference proteome</keyword>
<dbReference type="Proteomes" id="UP001529380">
    <property type="component" value="Unassembled WGS sequence"/>
</dbReference>
<name>A0ABT7UTH4_9FIRM</name>
<dbReference type="Pfam" id="PF03692">
    <property type="entry name" value="CxxCxxCC"/>
    <property type="match status" value="1"/>
</dbReference>
<dbReference type="InterPro" id="IPR005358">
    <property type="entry name" value="Puta_zinc/iron-chelating_dom"/>
</dbReference>
<evidence type="ECO:0000313" key="2">
    <source>
        <dbReference type="Proteomes" id="UP001529380"/>
    </source>
</evidence>
<dbReference type="RefSeq" id="WP_289600443.1">
    <property type="nucleotide sequence ID" value="NZ_JAUDCL010000025.1"/>
</dbReference>
<proteinExistence type="predicted"/>
<accession>A0ABT7UTH4</accession>
<gene>
    <name evidence="1" type="ORF">QUW08_12200</name>
</gene>
<dbReference type="PANTHER" id="PTHR35866">
    <property type="entry name" value="PUTATIVE-RELATED"/>
    <property type="match status" value="1"/>
</dbReference>